<organism evidence="3 4">
    <name type="scientific">Nonomuraea typhae</name>
    <dbReference type="NCBI Taxonomy" id="2603600"/>
    <lineage>
        <taxon>Bacteria</taxon>
        <taxon>Bacillati</taxon>
        <taxon>Actinomycetota</taxon>
        <taxon>Actinomycetes</taxon>
        <taxon>Streptosporangiales</taxon>
        <taxon>Streptosporangiaceae</taxon>
        <taxon>Nonomuraea</taxon>
    </lineage>
</organism>
<keyword evidence="4" id="KW-1185">Reference proteome</keyword>
<dbReference type="PROSITE" id="PS00383">
    <property type="entry name" value="TYR_PHOSPHATASE_1"/>
    <property type="match status" value="1"/>
</dbReference>
<dbReference type="EC" id="3.1.3.48" evidence="3"/>
<dbReference type="EMBL" id="JBITGY010000008">
    <property type="protein sequence ID" value="MFI6501803.1"/>
    <property type="molecule type" value="Genomic_DNA"/>
</dbReference>
<dbReference type="PANTHER" id="PTHR31126:SF1">
    <property type="entry name" value="TYROSINE SPECIFIC PROTEIN PHOSPHATASES DOMAIN-CONTAINING PROTEIN"/>
    <property type="match status" value="1"/>
</dbReference>
<name>A0ABW7Z0U9_9ACTN</name>
<dbReference type="GO" id="GO:0004725">
    <property type="term" value="F:protein tyrosine phosphatase activity"/>
    <property type="evidence" value="ECO:0007669"/>
    <property type="project" value="UniProtKB-EC"/>
</dbReference>
<dbReference type="InterPro" id="IPR029021">
    <property type="entry name" value="Prot-tyrosine_phosphatase-like"/>
</dbReference>
<dbReference type="Pfam" id="PF13350">
    <property type="entry name" value="Y_phosphatase3"/>
    <property type="match status" value="1"/>
</dbReference>
<comment type="similarity">
    <text evidence="1">Belongs to the protein-tyrosine phosphatase family.</text>
</comment>
<sequence>MPLLNLRHVLRPGVLLRSAQPTGLTPEEAAHLGGFLRLVVDLRSERECSPGDWALLDVPVKRMGGKGAPSDLYRLPDDLTLGALYVTMLEHQAAWFAEVIVEIAGNLPALVHCAAGKDRTGIVVALILDLVGADEETIVRDYALTQKDLPRILEMLEVPGIPHALLDAPEEAMRTFLAELAARGGARAVLAPHGLTPAHVELLRAGLLTAVG</sequence>
<dbReference type="Proteomes" id="UP001612741">
    <property type="component" value="Unassembled WGS sequence"/>
</dbReference>
<dbReference type="RefSeq" id="WP_397086620.1">
    <property type="nucleotide sequence ID" value="NZ_JBITGY010000008.1"/>
</dbReference>
<dbReference type="SUPFAM" id="SSF52799">
    <property type="entry name" value="(Phosphotyrosine protein) phosphatases II"/>
    <property type="match status" value="1"/>
</dbReference>
<dbReference type="Gene3D" id="3.90.190.10">
    <property type="entry name" value="Protein tyrosine phosphatase superfamily"/>
    <property type="match status" value="1"/>
</dbReference>
<dbReference type="InterPro" id="IPR000387">
    <property type="entry name" value="Tyr_Pase_dom"/>
</dbReference>
<dbReference type="PROSITE" id="PS50056">
    <property type="entry name" value="TYR_PHOSPHATASE_2"/>
    <property type="match status" value="1"/>
</dbReference>
<evidence type="ECO:0000259" key="2">
    <source>
        <dbReference type="PROSITE" id="PS50056"/>
    </source>
</evidence>
<gene>
    <name evidence="3" type="ORF">ACIBG2_30790</name>
</gene>
<evidence type="ECO:0000313" key="4">
    <source>
        <dbReference type="Proteomes" id="UP001612741"/>
    </source>
</evidence>
<comment type="caution">
    <text evidence="3">The sequence shown here is derived from an EMBL/GenBank/DDBJ whole genome shotgun (WGS) entry which is preliminary data.</text>
</comment>
<protein>
    <submittedName>
        <fullName evidence="3">Tyrosine-protein phosphatase</fullName>
        <ecNumber evidence="3">3.1.3.48</ecNumber>
    </submittedName>
</protein>
<feature type="domain" description="Tyrosine specific protein phosphatases" evidence="2">
    <location>
        <begin position="94"/>
        <end position="128"/>
    </location>
</feature>
<dbReference type="InterPro" id="IPR016130">
    <property type="entry name" value="Tyr_Pase_AS"/>
</dbReference>
<evidence type="ECO:0000256" key="1">
    <source>
        <dbReference type="ARBA" id="ARBA00009580"/>
    </source>
</evidence>
<keyword evidence="3" id="KW-0378">Hydrolase</keyword>
<evidence type="ECO:0000313" key="3">
    <source>
        <dbReference type="EMBL" id="MFI6501803.1"/>
    </source>
</evidence>
<proteinExistence type="inferred from homology"/>
<reference evidence="3 4" key="1">
    <citation type="submission" date="2024-10" db="EMBL/GenBank/DDBJ databases">
        <title>The Natural Products Discovery Center: Release of the First 8490 Sequenced Strains for Exploring Actinobacteria Biosynthetic Diversity.</title>
        <authorList>
            <person name="Kalkreuter E."/>
            <person name="Kautsar S.A."/>
            <person name="Yang D."/>
            <person name="Bader C.D."/>
            <person name="Teijaro C.N."/>
            <person name="Fluegel L."/>
            <person name="Davis C.M."/>
            <person name="Simpson J.R."/>
            <person name="Lauterbach L."/>
            <person name="Steele A.D."/>
            <person name="Gui C."/>
            <person name="Meng S."/>
            <person name="Li G."/>
            <person name="Viehrig K."/>
            <person name="Ye F."/>
            <person name="Su P."/>
            <person name="Kiefer A.F."/>
            <person name="Nichols A."/>
            <person name="Cepeda A.J."/>
            <person name="Yan W."/>
            <person name="Fan B."/>
            <person name="Jiang Y."/>
            <person name="Adhikari A."/>
            <person name="Zheng C.-J."/>
            <person name="Schuster L."/>
            <person name="Cowan T.M."/>
            <person name="Smanski M.J."/>
            <person name="Chevrette M.G."/>
            <person name="De Carvalho L.P.S."/>
            <person name="Shen B."/>
        </authorList>
    </citation>
    <scope>NUCLEOTIDE SEQUENCE [LARGE SCALE GENOMIC DNA]</scope>
    <source>
        <strain evidence="3 4">NPDC050545</strain>
    </source>
</reference>
<dbReference type="PANTHER" id="PTHR31126">
    <property type="entry name" value="TYROSINE-PROTEIN PHOSPHATASE"/>
    <property type="match status" value="1"/>
</dbReference>
<dbReference type="InterPro" id="IPR026893">
    <property type="entry name" value="Tyr/Ser_Pase_IphP-type"/>
</dbReference>
<accession>A0ABW7Z0U9</accession>